<gene>
    <name evidence="2" type="ordered locus">Saro_1596</name>
</gene>
<dbReference type="Proteomes" id="UP000009134">
    <property type="component" value="Chromosome"/>
</dbReference>
<dbReference type="ESTHER" id="novad-q2g7y7">
    <property type="family name" value="VirJ"/>
</dbReference>
<dbReference type="KEGG" id="nar:Saro_1596"/>
<proteinExistence type="predicted"/>
<keyword evidence="3" id="KW-1185">Reference proteome</keyword>
<dbReference type="AlphaFoldDB" id="Q2G7Y7"/>
<dbReference type="RefSeq" id="WP_011445246.1">
    <property type="nucleotide sequence ID" value="NC_007794.1"/>
</dbReference>
<dbReference type="eggNOG" id="COG3946">
    <property type="taxonomic scope" value="Bacteria"/>
</dbReference>
<dbReference type="Gene3D" id="3.40.50.1820">
    <property type="entry name" value="alpha/beta hydrolase"/>
    <property type="match status" value="1"/>
</dbReference>
<evidence type="ECO:0000259" key="1">
    <source>
        <dbReference type="Pfam" id="PF06057"/>
    </source>
</evidence>
<dbReference type="HOGENOM" id="CLU_094145_1_0_5"/>
<dbReference type="InterPro" id="IPR029058">
    <property type="entry name" value="AB_hydrolase_fold"/>
</dbReference>
<sequence length="245" mass="25466">MTARRKTILLRVVIALAALATIAANAPKLMLFGWQASSIFPASGIPDPAAASTAAVVLSGDMGLRFGLSGDIAKALAAHGIPVTGISSPVAFAHHLDRAQTVKVVRNAIDEAFARSGARKVILVGQSFGADIAATVLPDLPRSQLERIAGVVLVVPSNNVHFRADPTGIAYMGEPDARPAAALRLMAAPPVTCIRGADEAESLCPLLGRNDPGIVTLPGNHYLRHDAPRVLRTILGAVDRMTGTV</sequence>
<feature type="domain" description="Bacterial virulence" evidence="1">
    <location>
        <begin position="54"/>
        <end position="239"/>
    </location>
</feature>
<name>Q2G7Y7_NOVAD</name>
<reference evidence="3" key="1">
    <citation type="submission" date="2006-01" db="EMBL/GenBank/DDBJ databases">
        <title>Complete sequence of Novosphingobium aromaticivorans DSM 12444.</title>
        <authorList>
            <consortium name="US DOE Joint Genome Institute"/>
            <person name="Copeland A."/>
            <person name="Lucas S."/>
            <person name="Lapidus A."/>
            <person name="Barry K."/>
            <person name="Detter J.C."/>
            <person name="Glavina T."/>
            <person name="Hammon N."/>
            <person name="Israni S."/>
            <person name="Pitluck S."/>
            <person name="Chain P."/>
            <person name="Malfatti S."/>
            <person name="Shin M."/>
            <person name="Vergez L."/>
            <person name="Schmutz J."/>
            <person name="Larimer F."/>
            <person name="Land M."/>
            <person name="Kyrpides N."/>
            <person name="Ivanova N."/>
            <person name="Fredrickson J."/>
            <person name="Balkwill D."/>
            <person name="Romine M.F."/>
            <person name="Richardson P."/>
        </authorList>
    </citation>
    <scope>NUCLEOTIDE SEQUENCE [LARGE SCALE GENOMIC DNA]</scope>
    <source>
        <strain evidence="3">ATCC 700278 / DSM 12444 / CCUG 56034 / CIP 105152 / NBRC 16084 / F199</strain>
    </source>
</reference>
<organism evidence="2 3">
    <name type="scientific">Novosphingobium aromaticivorans (strain ATCC 700278 / DSM 12444 / CCUG 56034 / CIP 105152 / NBRC 16084 / F199)</name>
    <dbReference type="NCBI Taxonomy" id="279238"/>
    <lineage>
        <taxon>Bacteria</taxon>
        <taxon>Pseudomonadati</taxon>
        <taxon>Pseudomonadota</taxon>
        <taxon>Alphaproteobacteria</taxon>
        <taxon>Sphingomonadales</taxon>
        <taxon>Sphingomonadaceae</taxon>
        <taxon>Novosphingobium</taxon>
    </lineage>
</organism>
<evidence type="ECO:0000313" key="2">
    <source>
        <dbReference type="EMBL" id="ABD26036.1"/>
    </source>
</evidence>
<dbReference type="InterPro" id="IPR010333">
    <property type="entry name" value="VirJ"/>
</dbReference>
<protein>
    <submittedName>
        <fullName evidence="2">Type IV secretory pathway VirJ component-like protein</fullName>
    </submittedName>
</protein>
<dbReference type="EMBL" id="CP000248">
    <property type="protein sequence ID" value="ABD26036.1"/>
    <property type="molecule type" value="Genomic_DNA"/>
</dbReference>
<accession>Q2G7Y7</accession>
<dbReference type="Pfam" id="PF06057">
    <property type="entry name" value="VirJ"/>
    <property type="match status" value="1"/>
</dbReference>
<dbReference type="SUPFAM" id="SSF53474">
    <property type="entry name" value="alpha/beta-Hydrolases"/>
    <property type="match status" value="1"/>
</dbReference>
<dbReference type="STRING" id="279238.Saro_1596"/>
<evidence type="ECO:0000313" key="3">
    <source>
        <dbReference type="Proteomes" id="UP000009134"/>
    </source>
</evidence>